<proteinExistence type="predicted"/>
<accession>A0A0C2MQF6</accession>
<gene>
    <name evidence="1" type="ORF">RF11_16027</name>
</gene>
<dbReference type="EMBL" id="JWZT01003512">
    <property type="protein sequence ID" value="KII66565.1"/>
    <property type="molecule type" value="Genomic_DNA"/>
</dbReference>
<dbReference type="AlphaFoldDB" id="A0A0C2MQF6"/>
<name>A0A0C2MQF6_THEKT</name>
<dbReference type="Proteomes" id="UP000031668">
    <property type="component" value="Unassembled WGS sequence"/>
</dbReference>
<evidence type="ECO:0000313" key="2">
    <source>
        <dbReference type="Proteomes" id="UP000031668"/>
    </source>
</evidence>
<reference evidence="1 2" key="1">
    <citation type="journal article" date="2014" name="Genome Biol. Evol.">
        <title>The genome of the myxosporean Thelohanellus kitauei shows adaptations to nutrient acquisition within its fish host.</title>
        <authorList>
            <person name="Yang Y."/>
            <person name="Xiong J."/>
            <person name="Zhou Z."/>
            <person name="Huo F."/>
            <person name="Miao W."/>
            <person name="Ran C."/>
            <person name="Liu Y."/>
            <person name="Zhang J."/>
            <person name="Feng J."/>
            <person name="Wang M."/>
            <person name="Wang M."/>
            <person name="Wang L."/>
            <person name="Yao B."/>
        </authorList>
    </citation>
    <scope>NUCLEOTIDE SEQUENCE [LARGE SCALE GENOMIC DNA]</scope>
    <source>
        <strain evidence="1">Wuqing</strain>
    </source>
</reference>
<protein>
    <submittedName>
        <fullName evidence="1">Uncharacterized protein</fullName>
    </submittedName>
</protein>
<organism evidence="1 2">
    <name type="scientific">Thelohanellus kitauei</name>
    <name type="common">Myxosporean</name>
    <dbReference type="NCBI Taxonomy" id="669202"/>
    <lineage>
        <taxon>Eukaryota</taxon>
        <taxon>Metazoa</taxon>
        <taxon>Cnidaria</taxon>
        <taxon>Myxozoa</taxon>
        <taxon>Myxosporea</taxon>
        <taxon>Bivalvulida</taxon>
        <taxon>Platysporina</taxon>
        <taxon>Myxobolidae</taxon>
        <taxon>Thelohanellus</taxon>
    </lineage>
</organism>
<comment type="caution">
    <text evidence="1">The sequence shown here is derived from an EMBL/GenBank/DDBJ whole genome shotgun (WGS) entry which is preliminary data.</text>
</comment>
<dbReference type="OrthoDB" id="1101576at2759"/>
<sequence length="122" mass="14262">MLQRKLQRHFDMHRIYLNKDTNYFRLRTDEVGKTRFDVCGISNTQIIAAFEPYYCWGSESEAMKPHAVADELLLPEGIDIVRIVIGEKKFHKLNGIFTFNDTSLRIIAERSADILDQIIQKM</sequence>
<evidence type="ECO:0000313" key="1">
    <source>
        <dbReference type="EMBL" id="KII66565.1"/>
    </source>
</evidence>
<keyword evidence="2" id="KW-1185">Reference proteome</keyword>